<keyword evidence="3" id="KW-1185">Reference proteome</keyword>
<proteinExistence type="predicted"/>
<organism evidence="2 3">
    <name type="scientific">Paxillus involutus ATCC 200175</name>
    <dbReference type="NCBI Taxonomy" id="664439"/>
    <lineage>
        <taxon>Eukaryota</taxon>
        <taxon>Fungi</taxon>
        <taxon>Dikarya</taxon>
        <taxon>Basidiomycota</taxon>
        <taxon>Agaricomycotina</taxon>
        <taxon>Agaricomycetes</taxon>
        <taxon>Agaricomycetidae</taxon>
        <taxon>Boletales</taxon>
        <taxon>Paxilineae</taxon>
        <taxon>Paxillaceae</taxon>
        <taxon>Paxillus</taxon>
    </lineage>
</organism>
<name>A0A0C9SRC5_PAXIN</name>
<keyword evidence="1" id="KW-0812">Transmembrane</keyword>
<dbReference type="Proteomes" id="UP000053647">
    <property type="component" value="Unassembled WGS sequence"/>
</dbReference>
<evidence type="ECO:0000313" key="3">
    <source>
        <dbReference type="Proteomes" id="UP000053647"/>
    </source>
</evidence>
<dbReference type="AlphaFoldDB" id="A0A0C9SRC5"/>
<evidence type="ECO:0000256" key="1">
    <source>
        <dbReference type="SAM" id="Phobius"/>
    </source>
</evidence>
<keyword evidence="1" id="KW-1133">Transmembrane helix</keyword>
<reference evidence="3" key="2">
    <citation type="submission" date="2015-01" db="EMBL/GenBank/DDBJ databases">
        <title>Evolutionary Origins and Diversification of the Mycorrhizal Mutualists.</title>
        <authorList>
            <consortium name="DOE Joint Genome Institute"/>
            <consortium name="Mycorrhizal Genomics Consortium"/>
            <person name="Kohler A."/>
            <person name="Kuo A."/>
            <person name="Nagy L.G."/>
            <person name="Floudas D."/>
            <person name="Copeland A."/>
            <person name="Barry K.W."/>
            <person name="Cichocki N."/>
            <person name="Veneault-Fourrey C."/>
            <person name="LaButti K."/>
            <person name="Lindquist E.A."/>
            <person name="Lipzen A."/>
            <person name="Lundell T."/>
            <person name="Morin E."/>
            <person name="Murat C."/>
            <person name="Riley R."/>
            <person name="Ohm R."/>
            <person name="Sun H."/>
            <person name="Tunlid A."/>
            <person name="Henrissat B."/>
            <person name="Grigoriev I.V."/>
            <person name="Hibbett D.S."/>
            <person name="Martin F."/>
        </authorList>
    </citation>
    <scope>NUCLEOTIDE SEQUENCE [LARGE SCALE GENOMIC DNA]</scope>
    <source>
        <strain evidence="3">ATCC 200175</strain>
    </source>
</reference>
<keyword evidence="1" id="KW-0472">Membrane</keyword>
<evidence type="ECO:0000313" key="2">
    <source>
        <dbReference type="EMBL" id="KIJ10334.1"/>
    </source>
</evidence>
<reference evidence="2 3" key="1">
    <citation type="submission" date="2014-06" db="EMBL/GenBank/DDBJ databases">
        <authorList>
            <consortium name="DOE Joint Genome Institute"/>
            <person name="Kuo A."/>
            <person name="Kohler A."/>
            <person name="Nagy L.G."/>
            <person name="Floudas D."/>
            <person name="Copeland A."/>
            <person name="Barry K.W."/>
            <person name="Cichocki N."/>
            <person name="Veneault-Fourrey C."/>
            <person name="LaButti K."/>
            <person name="Lindquist E.A."/>
            <person name="Lipzen A."/>
            <person name="Lundell T."/>
            <person name="Morin E."/>
            <person name="Murat C."/>
            <person name="Sun H."/>
            <person name="Tunlid A."/>
            <person name="Henrissat B."/>
            <person name="Grigoriev I.V."/>
            <person name="Hibbett D.S."/>
            <person name="Martin F."/>
            <person name="Nordberg H.P."/>
            <person name="Cantor M.N."/>
            <person name="Hua S.X."/>
        </authorList>
    </citation>
    <scope>NUCLEOTIDE SEQUENCE [LARGE SCALE GENOMIC DNA]</scope>
    <source>
        <strain evidence="2 3">ATCC 200175</strain>
    </source>
</reference>
<accession>A0A0C9SRC5</accession>
<protein>
    <submittedName>
        <fullName evidence="2">Uncharacterized protein</fullName>
    </submittedName>
</protein>
<dbReference type="EMBL" id="KN819409">
    <property type="protein sequence ID" value="KIJ10334.1"/>
    <property type="molecule type" value="Genomic_DNA"/>
</dbReference>
<dbReference type="HOGENOM" id="CLU_2688494_0_0_1"/>
<sequence length="74" mass="7986">MPNQMSLQAVQALVDDVAAVIETTIGKVAQLQHAGQKSTDVWFKAIKIIDAQLVKVWATLIPGVLVPPLVILLK</sequence>
<feature type="transmembrane region" description="Helical" evidence="1">
    <location>
        <begin position="53"/>
        <end position="73"/>
    </location>
</feature>
<gene>
    <name evidence="2" type="ORF">PAXINDRAFT_16673</name>
</gene>